<dbReference type="AlphaFoldDB" id="A0A1X7VCD2"/>
<proteinExistence type="predicted"/>
<dbReference type="SUPFAM" id="SSF52540">
    <property type="entry name" value="P-loop containing nucleoside triphosphate hydrolases"/>
    <property type="match status" value="1"/>
</dbReference>
<dbReference type="InterPro" id="IPR011029">
    <property type="entry name" value="DEATH-like_dom_sf"/>
</dbReference>
<name>A0A1X7VCD2_AMPQE</name>
<keyword evidence="1" id="KW-0677">Repeat</keyword>
<sequence>MREVDVAYSRIMLLGTAGVGKTSFKRGLMNEQWDCKADSTLVSDINTLRPVGHEWHTLSRRSKYWKLVTEDDEIDELAHLLAAVHNDPDASMKLLSTVKALSLYRLKQESSISASKLSKDDIRNIQESKVNVFLSKAFERARWINNAKINPLPLLHVWDCGGQPVFLEILPAFLTSRSMFLLLFDASKSLNDNWKSILTNNGTLVEDEVGNTTTKDLLFRWMANIHHQLAKKDELGGLRDYPRMYCIGTHKDIIKSSKKAEEVRSMLKESYKSMAFAHLIQDTLIVDNTTAGTSEKEDSNFKIVRDEISNFTFSKLSVKAPLCWVLFRNVIQMLDTKVISLKEAHAIGAACKIPHSDVPKALLFYHDLGAILFYPNIEGLKEKVIVDPKWFVDMLGRIFTLQGREEYQTESMWTLLREKGILVQALYVGVWRECSGILPNEFMDLLIHFRLAAEVKTRLYYDESAKQYFLPAVLKFYDGNPEQQKGATAGYLARATPLHITFSANFVPPGFFTRFITALAESPMCELNFDEEIYRNRISMKFGDPCIDHIVLIDLGYAIQVEVMRYMHTEHSSFSDVCQCLLSLLNKCGQKVDNTLNTNSITCDVSFKITRETKYVCSCEECKSLSLHYLEPAVEGQTADLPLTCLKQKKARRLTLDEAYWFIKKNKKEESKRISQQEMYDISKRVGNGNKALELAAVLGMYDKYKCLNDPTSKINPILQLLYDWDIGGGERMSLVASLAKNWVKAPRQRAETNFDSSHLTPPDDIHDESNDGDIKLPSLLNTSSISDGIHCMQPQVLPSRPRAHVSEFSGLTSISAEVDNSILQCSRLFPNPSQNAKDIAPKFNVSPTVLNSIQCQHPTDPSHQIYLILRSWMEGPSKPTLADLKKRLHILDYHAPANSLNSKCTIL</sequence>
<dbReference type="CDD" id="cd01670">
    <property type="entry name" value="Death"/>
    <property type="match status" value="1"/>
</dbReference>
<dbReference type="InterPro" id="IPR027417">
    <property type="entry name" value="P-loop_NTPase"/>
</dbReference>
<dbReference type="eggNOG" id="ENOG502S6Y4">
    <property type="taxonomic scope" value="Eukaryota"/>
</dbReference>
<accession>A0A1X7VCD2</accession>
<dbReference type="InParanoid" id="A0A1X7VCD2"/>
<dbReference type="Pfam" id="PF16095">
    <property type="entry name" value="COR-A"/>
    <property type="match status" value="1"/>
</dbReference>
<evidence type="ECO:0000313" key="3">
    <source>
        <dbReference type="EnsemblMetazoa" id="Aqu2.1.37686_001"/>
    </source>
</evidence>
<feature type="domain" description="COR" evidence="2">
    <location>
        <begin position="321"/>
        <end position="473"/>
    </location>
</feature>
<evidence type="ECO:0000259" key="2">
    <source>
        <dbReference type="Pfam" id="PF16095"/>
    </source>
</evidence>
<reference evidence="3" key="1">
    <citation type="submission" date="2017-05" db="UniProtKB">
        <authorList>
            <consortium name="EnsemblMetazoa"/>
        </authorList>
    </citation>
    <scope>IDENTIFICATION</scope>
</reference>
<dbReference type="Gene3D" id="1.10.10.10">
    <property type="entry name" value="Winged helix-like DNA-binding domain superfamily/Winged helix DNA-binding domain"/>
    <property type="match status" value="1"/>
</dbReference>
<evidence type="ECO:0000256" key="1">
    <source>
        <dbReference type="ARBA" id="ARBA00022737"/>
    </source>
</evidence>
<dbReference type="EnsemblMetazoa" id="Aqu2.1.37686_001">
    <property type="protein sequence ID" value="Aqu2.1.37686_001"/>
    <property type="gene ID" value="Aqu2.1.37686"/>
</dbReference>
<dbReference type="InterPro" id="IPR032171">
    <property type="entry name" value="COR-A"/>
</dbReference>
<organism evidence="3">
    <name type="scientific">Amphimedon queenslandica</name>
    <name type="common">Sponge</name>
    <dbReference type="NCBI Taxonomy" id="400682"/>
    <lineage>
        <taxon>Eukaryota</taxon>
        <taxon>Metazoa</taxon>
        <taxon>Porifera</taxon>
        <taxon>Demospongiae</taxon>
        <taxon>Heteroscleromorpha</taxon>
        <taxon>Haplosclerida</taxon>
        <taxon>Niphatidae</taxon>
        <taxon>Amphimedon</taxon>
    </lineage>
</organism>
<dbReference type="InterPro" id="IPR036388">
    <property type="entry name" value="WH-like_DNA-bd_sf"/>
</dbReference>
<dbReference type="Gene3D" id="3.40.50.300">
    <property type="entry name" value="P-loop containing nucleotide triphosphate hydrolases"/>
    <property type="match status" value="1"/>
</dbReference>
<protein>
    <recommendedName>
        <fullName evidence="2">COR domain-containing protein</fullName>
    </recommendedName>
</protein>
<dbReference type="SUPFAM" id="SSF47986">
    <property type="entry name" value="DEATH domain"/>
    <property type="match status" value="1"/>
</dbReference>
<dbReference type="OrthoDB" id="120976at2759"/>
<dbReference type="Gene3D" id="1.10.533.10">
    <property type="entry name" value="Death Domain, Fas"/>
    <property type="match status" value="1"/>
</dbReference>